<evidence type="ECO:0000313" key="3">
    <source>
        <dbReference type="Proteomes" id="UP000266841"/>
    </source>
</evidence>
<evidence type="ECO:0000256" key="1">
    <source>
        <dbReference type="SAM" id="MobiDB-lite"/>
    </source>
</evidence>
<dbReference type="Proteomes" id="UP000266841">
    <property type="component" value="Unassembled WGS sequence"/>
</dbReference>
<feature type="compositionally biased region" description="Polar residues" evidence="1">
    <location>
        <begin position="70"/>
        <end position="87"/>
    </location>
</feature>
<reference evidence="2 3" key="1">
    <citation type="journal article" date="2012" name="Genome Biol.">
        <title>Genome and low-iron response of an oceanic diatom adapted to chronic iron limitation.</title>
        <authorList>
            <person name="Lommer M."/>
            <person name="Specht M."/>
            <person name="Roy A.S."/>
            <person name="Kraemer L."/>
            <person name="Andreson R."/>
            <person name="Gutowska M.A."/>
            <person name="Wolf J."/>
            <person name="Bergner S.V."/>
            <person name="Schilhabel M.B."/>
            <person name="Klostermeier U.C."/>
            <person name="Beiko R.G."/>
            <person name="Rosenstiel P."/>
            <person name="Hippler M."/>
            <person name="Laroche J."/>
        </authorList>
    </citation>
    <scope>NUCLEOTIDE SEQUENCE [LARGE SCALE GENOMIC DNA]</scope>
    <source>
        <strain evidence="2 3">CCMP1005</strain>
    </source>
</reference>
<dbReference type="AlphaFoldDB" id="K0TCI6"/>
<gene>
    <name evidence="2" type="ORF">THAOC_03402</name>
</gene>
<keyword evidence="3" id="KW-1185">Reference proteome</keyword>
<name>K0TCI6_THAOC</name>
<feature type="non-terminal residue" evidence="2">
    <location>
        <position position="1"/>
    </location>
</feature>
<sequence>GSSRNPRVAETSALERPVELPQGDSSLGGPALGRIRSVTPKSCRGRHKAVEVRGARHGRSGWREVERVSWQETQKNNQTAGSETENLASARARPSAYPGRDIPIALST</sequence>
<organism evidence="2 3">
    <name type="scientific">Thalassiosira oceanica</name>
    <name type="common">Marine diatom</name>
    <dbReference type="NCBI Taxonomy" id="159749"/>
    <lineage>
        <taxon>Eukaryota</taxon>
        <taxon>Sar</taxon>
        <taxon>Stramenopiles</taxon>
        <taxon>Ochrophyta</taxon>
        <taxon>Bacillariophyta</taxon>
        <taxon>Coscinodiscophyceae</taxon>
        <taxon>Thalassiosirophycidae</taxon>
        <taxon>Thalassiosirales</taxon>
        <taxon>Thalassiosiraceae</taxon>
        <taxon>Thalassiosira</taxon>
    </lineage>
</organism>
<comment type="caution">
    <text evidence="2">The sequence shown here is derived from an EMBL/GenBank/DDBJ whole genome shotgun (WGS) entry which is preliminary data.</text>
</comment>
<proteinExistence type="predicted"/>
<evidence type="ECO:0000313" key="2">
    <source>
        <dbReference type="EMBL" id="EJK74894.1"/>
    </source>
</evidence>
<protein>
    <submittedName>
        <fullName evidence="2">Uncharacterized protein</fullName>
    </submittedName>
</protein>
<accession>K0TCI6</accession>
<dbReference type="EMBL" id="AGNL01003279">
    <property type="protein sequence ID" value="EJK74894.1"/>
    <property type="molecule type" value="Genomic_DNA"/>
</dbReference>
<feature type="region of interest" description="Disordered" evidence="1">
    <location>
        <begin position="1"/>
        <end position="108"/>
    </location>
</feature>